<dbReference type="Proteomes" id="UP000694390">
    <property type="component" value="Unassembled WGS sequence"/>
</dbReference>
<name>A0A8C4YPM6_9SAUR</name>
<dbReference type="AlphaFoldDB" id="A0A8C4YPM6"/>
<reference evidence="2" key="2">
    <citation type="submission" date="2025-09" db="UniProtKB">
        <authorList>
            <consortium name="Ensembl"/>
        </authorList>
    </citation>
    <scope>IDENTIFICATION</scope>
</reference>
<keyword evidence="3" id="KW-1185">Reference proteome</keyword>
<sequence>MRIQLGWGQFTHSRLVPPSLPFPTMAPVCTSYYSSLPISMTHRQCCAFLPPAESLPMQSLRCYNDYTSQLTCTWQECTAARRFLNVTLYHEDNLNK</sequence>
<dbReference type="InterPro" id="IPR013783">
    <property type="entry name" value="Ig-like_fold"/>
</dbReference>
<proteinExistence type="predicted"/>
<dbReference type="Gene3D" id="2.60.40.10">
    <property type="entry name" value="Immunoglobulins"/>
    <property type="match status" value="1"/>
</dbReference>
<dbReference type="OrthoDB" id="8906725at2759"/>
<evidence type="ECO:0000313" key="3">
    <source>
        <dbReference type="Proteomes" id="UP000694390"/>
    </source>
</evidence>
<dbReference type="Ensembl" id="ENSGEVT00005029513.1">
    <property type="protein sequence ID" value="ENSGEVP00005028068.1"/>
    <property type="gene ID" value="ENSGEVG00005019777.1"/>
</dbReference>
<evidence type="ECO:0000313" key="2">
    <source>
        <dbReference type="Ensembl" id="ENSGEVP00005028068.1"/>
    </source>
</evidence>
<evidence type="ECO:0000259" key="1">
    <source>
        <dbReference type="Pfam" id="PF21460"/>
    </source>
</evidence>
<organism evidence="2 3">
    <name type="scientific">Gopherus evgoodei</name>
    <name type="common">Goodes thornscrub tortoise</name>
    <dbReference type="NCBI Taxonomy" id="1825980"/>
    <lineage>
        <taxon>Eukaryota</taxon>
        <taxon>Metazoa</taxon>
        <taxon>Chordata</taxon>
        <taxon>Craniata</taxon>
        <taxon>Vertebrata</taxon>
        <taxon>Euteleostomi</taxon>
        <taxon>Archelosauria</taxon>
        <taxon>Testudinata</taxon>
        <taxon>Testudines</taxon>
        <taxon>Cryptodira</taxon>
        <taxon>Durocryptodira</taxon>
        <taxon>Testudinoidea</taxon>
        <taxon>Testudinidae</taxon>
        <taxon>Gopherus</taxon>
    </lineage>
</organism>
<reference evidence="2" key="1">
    <citation type="submission" date="2025-08" db="UniProtKB">
        <authorList>
            <consortium name="Ensembl"/>
        </authorList>
    </citation>
    <scope>IDENTIFICATION</scope>
</reference>
<dbReference type="InterPro" id="IPR036116">
    <property type="entry name" value="FN3_sf"/>
</dbReference>
<accession>A0A8C4YPM6</accession>
<dbReference type="Pfam" id="PF21460">
    <property type="entry name" value="IL3Rb_N"/>
    <property type="match status" value="1"/>
</dbReference>
<dbReference type="GeneTree" id="ENSGT00950000185093"/>
<protein>
    <recommendedName>
        <fullName evidence="1">Cytokine receptor common subunit beta N-terminal domain-containing protein</fullName>
    </recommendedName>
</protein>
<feature type="domain" description="Cytokine receptor common subunit beta N-terminal" evidence="1">
    <location>
        <begin position="55"/>
        <end position="94"/>
    </location>
</feature>
<dbReference type="InterPro" id="IPR048668">
    <property type="entry name" value="IL3RB_N"/>
</dbReference>
<dbReference type="SUPFAM" id="SSF49265">
    <property type="entry name" value="Fibronectin type III"/>
    <property type="match status" value="1"/>
</dbReference>